<sequence>MNHKYSLILLKGWIDMIHSICLLNLLLIVSDMRGMLVDRKQS</sequence>
<comment type="caution">
    <text evidence="2">The sequence shown here is derived from an EMBL/GenBank/DDBJ whole genome shotgun (WGS) entry which is preliminary data.</text>
</comment>
<evidence type="ECO:0000256" key="1">
    <source>
        <dbReference type="SAM" id="Phobius"/>
    </source>
</evidence>
<protein>
    <submittedName>
        <fullName evidence="2">Leu operon leader peptide</fullName>
    </submittedName>
</protein>
<evidence type="ECO:0000313" key="3">
    <source>
        <dbReference type="Proteomes" id="UP000466619"/>
    </source>
</evidence>
<dbReference type="Proteomes" id="UP000466619">
    <property type="component" value="Unassembled WGS sequence"/>
</dbReference>
<keyword evidence="1" id="KW-0812">Transmembrane</keyword>
<accession>A0ABX0AXB8</accession>
<evidence type="ECO:0000313" key="2">
    <source>
        <dbReference type="EMBL" id="NDL05462.1"/>
    </source>
</evidence>
<keyword evidence="1" id="KW-0472">Membrane</keyword>
<proteinExistence type="predicted"/>
<reference evidence="2 3" key="1">
    <citation type="submission" date="2019-12" db="EMBL/GenBank/DDBJ databases">
        <title>Engineering Photorhabdus to improve their lethality against agricultural pests.</title>
        <authorList>
            <person name="Machado R.A.R."/>
        </authorList>
    </citation>
    <scope>NUCLEOTIDE SEQUENCE [LARGE SCALE GENOMIC DNA]</scope>
    <source>
        <strain evidence="2 3">M-CN4</strain>
    </source>
</reference>
<feature type="transmembrane region" description="Helical" evidence="1">
    <location>
        <begin position="12"/>
        <end position="30"/>
    </location>
</feature>
<dbReference type="EMBL" id="WSFC01000064">
    <property type="protein sequence ID" value="NDL05462.1"/>
    <property type="molecule type" value="Genomic_DNA"/>
</dbReference>
<gene>
    <name evidence="2" type="primary">leuL</name>
    <name evidence="2" type="ORF">GPY48_20410</name>
</gene>
<keyword evidence="3" id="KW-1185">Reference proteome</keyword>
<name>A0ABX0AXB8_9GAMM</name>
<keyword evidence="1" id="KW-1133">Transmembrane helix</keyword>
<organism evidence="2 3">
    <name type="scientific">Photorhabdus bodei</name>
    <dbReference type="NCBI Taxonomy" id="2029681"/>
    <lineage>
        <taxon>Bacteria</taxon>
        <taxon>Pseudomonadati</taxon>
        <taxon>Pseudomonadota</taxon>
        <taxon>Gammaproteobacteria</taxon>
        <taxon>Enterobacterales</taxon>
        <taxon>Morganellaceae</taxon>
        <taxon>Photorhabdus</taxon>
    </lineage>
</organism>